<dbReference type="Proteomes" id="UP000189670">
    <property type="component" value="Unassembled WGS sequence"/>
</dbReference>
<evidence type="ECO:0000313" key="1">
    <source>
        <dbReference type="EMBL" id="ETR67244.1"/>
    </source>
</evidence>
<sequence length="125" mass="15071">MDTPDTPEWIDTPWDGKKWPESQWKIYFFLGKWCYIQRYVCLSQTFASLDFWKNQTDILNQLVDHIQQDADISENDIHKTMIRSLKIVQHELKLIHQNRRVHKDKIAIELYGLISYLCPSQEVYQ</sequence>
<protein>
    <submittedName>
        <fullName evidence="1">Uncharacterized protein</fullName>
    </submittedName>
</protein>
<comment type="caution">
    <text evidence="1">The sequence shown here is derived from an EMBL/GenBank/DDBJ whole genome shotgun (WGS) entry which is preliminary data.</text>
</comment>
<name>A0A1V1NXG8_9BACT</name>
<dbReference type="AlphaFoldDB" id="A0A1V1NXG8"/>
<organism evidence="1 2">
    <name type="scientific">Candidatus Magnetoglobus multicellularis str. Araruama</name>
    <dbReference type="NCBI Taxonomy" id="890399"/>
    <lineage>
        <taxon>Bacteria</taxon>
        <taxon>Pseudomonadati</taxon>
        <taxon>Thermodesulfobacteriota</taxon>
        <taxon>Desulfobacteria</taxon>
        <taxon>Desulfobacterales</taxon>
        <taxon>Desulfobacteraceae</taxon>
        <taxon>Candidatus Magnetoglobus</taxon>
    </lineage>
</organism>
<accession>A0A1V1NXG8</accession>
<evidence type="ECO:0000313" key="2">
    <source>
        <dbReference type="Proteomes" id="UP000189670"/>
    </source>
</evidence>
<proteinExistence type="predicted"/>
<dbReference type="EMBL" id="ATBP01001484">
    <property type="protein sequence ID" value="ETR67244.1"/>
    <property type="molecule type" value="Genomic_DNA"/>
</dbReference>
<reference evidence="2" key="1">
    <citation type="submission" date="2012-11" db="EMBL/GenBank/DDBJ databases">
        <authorList>
            <person name="Lucero-Rivera Y.E."/>
            <person name="Tovar-Ramirez D."/>
        </authorList>
    </citation>
    <scope>NUCLEOTIDE SEQUENCE [LARGE SCALE GENOMIC DNA]</scope>
    <source>
        <strain evidence="2">Araruama</strain>
    </source>
</reference>
<gene>
    <name evidence="1" type="ORF">OMM_11809</name>
</gene>